<proteinExistence type="predicted"/>
<reference evidence="1 2" key="1">
    <citation type="journal article" date="2020" name="Phytopathology">
        <title>Genome Sequence Resources of Colletotrichum truncatum, C. plurivorum, C. musicola, and C. sojae: Four Species Pathogenic to Soybean (Glycine max).</title>
        <authorList>
            <person name="Rogerio F."/>
            <person name="Boufleur T.R."/>
            <person name="Ciampi-Guillardi M."/>
            <person name="Sukno S.A."/>
            <person name="Thon M.R."/>
            <person name="Massola Junior N.S."/>
            <person name="Baroncelli R."/>
        </authorList>
    </citation>
    <scope>NUCLEOTIDE SEQUENCE [LARGE SCALE GENOMIC DNA]</scope>
    <source>
        <strain evidence="1 2">CMES1059</strain>
    </source>
</reference>
<protein>
    <submittedName>
        <fullName evidence="1">Uncharacterized protein</fullName>
    </submittedName>
</protein>
<keyword evidence="2" id="KW-1185">Reference proteome</keyword>
<gene>
    <name evidence="1" type="ORF">CTRU02_207486</name>
</gene>
<accession>A0ACC3Z170</accession>
<organism evidence="1 2">
    <name type="scientific">Colletotrichum truncatum</name>
    <name type="common">Anthracnose fungus</name>
    <name type="synonym">Colletotrichum capsici</name>
    <dbReference type="NCBI Taxonomy" id="5467"/>
    <lineage>
        <taxon>Eukaryota</taxon>
        <taxon>Fungi</taxon>
        <taxon>Dikarya</taxon>
        <taxon>Ascomycota</taxon>
        <taxon>Pezizomycotina</taxon>
        <taxon>Sordariomycetes</taxon>
        <taxon>Hypocreomycetidae</taxon>
        <taxon>Glomerellales</taxon>
        <taxon>Glomerellaceae</taxon>
        <taxon>Colletotrichum</taxon>
        <taxon>Colletotrichum truncatum species complex</taxon>
    </lineage>
</organism>
<comment type="caution">
    <text evidence="1">The sequence shown here is derived from an EMBL/GenBank/DDBJ whole genome shotgun (WGS) entry which is preliminary data.</text>
</comment>
<sequence>MKSPKLRLLVQNPQRLSHSQEYAEENTLQKLKSLFRNIVQNHDISGLDEVLLLCRDPEKSDDEHTTIDTFFNDIVTKIIKDASQRRNALEKTKLEVEHLVAAQLDLQKKNQPLEEAEKEKDARIREVESEAREAKQARDSYHEQLKSVSEKYVSERDQARELLEVANQKLHEAIEERDTKEVRLQRLQAEYTALQQTQQSISLADVEQLKSKVTELGERLREERETNAEAHRDFEREKARWRQKEAEYREGQQYSDEVFGRNAKEKEELESKIDSLKQQLGEERRKVAATRPETMTFLIDGKQVPLKQYEKLLTNVRGQNEELKRQIEQIKEEREIVQEVPLDDVRTVVEPFLKIYGIAFDNALSALHSSLIEEEEILEELCNDDGFLPYPRATVTTEAEVEHSQTSPSGSVDARRGHELESVNKTFSQDLRTELGGLSLSREGSMDSELPLEDTQPDEGNTADTPNYPGNLFGLRERLKQTIKHLHSLKNEKRDCEKEIERLQEEIENLKGKITFHESTAETLKKEIERCTADMEIMERRDRSEQDQKKLDEKQALITSLSLDLRECKTKLATVTNQRDSLLQQIEEAQGELKMWQTSGEEIGNINVALKQDIIENECALAEKEAYSKALEEEVAELKAKLRHARFREKEERARRVEVENNGVWEGTRGAALRDRENKIDQLKLAVGEYEHDLCAKEEEIKALKSDKDQLRNSLDAAWKQVSDILGQSQTTSNDHVRTATGHTQESPTQNLSQDVNSQADPIHQTDFEKLQPALEKLGKLLQLDERIIDSFHQILVSIQSQPRQPHAAVSQTPSQDSDGPRNSQTLQVENPELGMDPRERQLYKMRQLIEVRQTLAGLRSRKELSWNELVISQPRDLYLLDLHLGQLEERVLAIENGRGEPEDSLETLNIEAADIRERMDDIRSMMDRRAGLVRQEIDVHGPVFNDLFRELDNPPSPRPLLPPVSVAREDIGGVEEPPLPPVPGLSSAQDARDKWKTRSNAYAFPGGGDSGEDSSDDDSDESKDHRSRNRYQAEVDTAHIALNRLHTSIDVAIASAAAVRNVQYEATQDVADGYFTPAGQRSVAQSTLDSEAENSQLSPSVGTDGAGSSVFDRSTRGRHFTSMFPVRLTTALREWHNHAFDIHNRVTEVSQAVERLVSHGVNADAYDLMRSRARQLLIERNEAREMLKNRDQNWPLPLENKLERELNEQIRYLRNMVDSLEKKLVEGETGMQMLEHQKMENVRLRAMNEVKDTLLRQAEEETDKVIEEKIRVSEYDKLQLMEKLETAQQKISDLQRKLDLEMQSRSAPIEHMQERVRDLEKQLTNAERLKRNTEDAQKTIFVNLQRAVAMKDDDDGVRIRGVIANIIHPDENPLEQEETESDSDAENEMPERERVLERRLRGMKKVWRIQDDQYKELQEQAEARLKSLEASLQKVIAEREKRLALKQSEFELSEDNRIAAAEQNSVLNERITELEKQLQEQYDLLADVVQEQDESNSKSKSIRKPGLKKEDTKSSASSSDSESDDQGPPPTNDRPHREPADSQSPPSPDDEASGEPTSDEARSSSEEPQHQPGDNLMDVAALQLHTTPKNPREQREVMAPQRKIRLEEASDSNGPDPASPVVLRTTQGDSNYAWLVCHAIGRCFLTHILSWGYVLRFLLLVALNLPARAVGKGFDLGAKRPLPKNSSVFLVDIIWVVGAWHVFKGFLAMKAVREVWGLANDMSRAYYIESRLKPSNSRYLGIEGLDSRLSPSFGFVTRALLRETLEMGMKMTG</sequence>
<name>A0ACC3Z170_COLTU</name>
<evidence type="ECO:0000313" key="2">
    <source>
        <dbReference type="Proteomes" id="UP000805649"/>
    </source>
</evidence>
<dbReference type="Proteomes" id="UP000805649">
    <property type="component" value="Unassembled WGS sequence"/>
</dbReference>
<evidence type="ECO:0000313" key="1">
    <source>
        <dbReference type="EMBL" id="KAL0937755.1"/>
    </source>
</evidence>
<dbReference type="EMBL" id="VUJX02000004">
    <property type="protein sequence ID" value="KAL0937755.1"/>
    <property type="molecule type" value="Genomic_DNA"/>
</dbReference>